<dbReference type="STRING" id="1287681.M7SVC4"/>
<dbReference type="PROSITE" id="PS50031">
    <property type="entry name" value="EH"/>
    <property type="match status" value="1"/>
</dbReference>
<gene>
    <name evidence="3" type="ORF">UCREL1_4502</name>
</gene>
<evidence type="ECO:0000313" key="3">
    <source>
        <dbReference type="EMBL" id="EMR68478.1"/>
    </source>
</evidence>
<dbReference type="CDD" id="cd00052">
    <property type="entry name" value="EH"/>
    <property type="match status" value="1"/>
</dbReference>
<dbReference type="InterPro" id="IPR011992">
    <property type="entry name" value="EF-hand-dom_pair"/>
</dbReference>
<dbReference type="SMART" id="SM00027">
    <property type="entry name" value="EH"/>
    <property type="match status" value="1"/>
</dbReference>
<dbReference type="Proteomes" id="UP000012174">
    <property type="component" value="Unassembled WGS sequence"/>
</dbReference>
<sequence length="246" mass="26938">MRQTLRQPPPANKSDDEDAAHNKHRHRKKPFGKSNKHSHHEGQRKRWREEITPRERKRYEGVWASNRGLLLLGGGGGGGGDKKTGTGVLPRQDPSSLSSSPANGRVPNQNLSPSQNRDQKRPSLGAASTSFSVTPPEERLGIAGDDTAMTTATATTTNTGDLVANVVVRDLWARSRLPPDELAEVWDLVDGRGRGALDRAEFVVGMWLVDQRLRGRKIPRKVSESVWASARGAGVRVRVKGAKKGR</sequence>
<dbReference type="GO" id="GO:0005737">
    <property type="term" value="C:cytoplasm"/>
    <property type="evidence" value="ECO:0007669"/>
    <property type="project" value="TreeGrafter"/>
</dbReference>
<dbReference type="AlphaFoldDB" id="M7SVC4"/>
<evidence type="ECO:0000313" key="4">
    <source>
        <dbReference type="Proteomes" id="UP000012174"/>
    </source>
</evidence>
<reference evidence="4" key="1">
    <citation type="journal article" date="2013" name="Genome Announc.">
        <title>Draft genome sequence of the grapevine dieback fungus Eutypa lata UCR-EL1.</title>
        <authorList>
            <person name="Blanco-Ulate B."/>
            <person name="Rolshausen P.E."/>
            <person name="Cantu D."/>
        </authorList>
    </citation>
    <scope>NUCLEOTIDE SEQUENCE [LARGE SCALE GENOMIC DNA]</scope>
    <source>
        <strain evidence="4">UCR-EL1</strain>
    </source>
</reference>
<dbReference type="PANTHER" id="PTHR11216:SF31">
    <property type="entry name" value="AT21416P"/>
    <property type="match status" value="1"/>
</dbReference>
<dbReference type="EMBL" id="KB706235">
    <property type="protein sequence ID" value="EMR68478.1"/>
    <property type="molecule type" value="Genomic_DNA"/>
</dbReference>
<dbReference type="Gene3D" id="1.10.238.10">
    <property type="entry name" value="EF-hand"/>
    <property type="match status" value="1"/>
</dbReference>
<evidence type="ECO:0000256" key="1">
    <source>
        <dbReference type="SAM" id="MobiDB-lite"/>
    </source>
</evidence>
<evidence type="ECO:0000259" key="2">
    <source>
        <dbReference type="PROSITE" id="PS50031"/>
    </source>
</evidence>
<name>M7SVC4_EUTLA</name>
<proteinExistence type="predicted"/>
<feature type="compositionally biased region" description="Basic residues" evidence="1">
    <location>
        <begin position="22"/>
        <end position="46"/>
    </location>
</feature>
<dbReference type="InterPro" id="IPR000261">
    <property type="entry name" value="EH_dom"/>
</dbReference>
<dbReference type="SUPFAM" id="SSF47473">
    <property type="entry name" value="EF-hand"/>
    <property type="match status" value="1"/>
</dbReference>
<dbReference type="HOGENOM" id="CLU_057186_1_0_1"/>
<keyword evidence="4" id="KW-1185">Reference proteome</keyword>
<feature type="domain" description="EH" evidence="2">
    <location>
        <begin position="154"/>
        <end position="233"/>
    </location>
</feature>
<accession>M7SVC4</accession>
<dbReference type="Pfam" id="PF12763">
    <property type="entry name" value="EH"/>
    <property type="match status" value="1"/>
</dbReference>
<dbReference type="eggNOG" id="KOG0998">
    <property type="taxonomic scope" value="Eukaryota"/>
</dbReference>
<dbReference type="PANTHER" id="PTHR11216">
    <property type="entry name" value="EH DOMAIN"/>
    <property type="match status" value="1"/>
</dbReference>
<feature type="compositionally biased region" description="Basic and acidic residues" evidence="1">
    <location>
        <begin position="47"/>
        <end position="60"/>
    </location>
</feature>
<dbReference type="KEGG" id="ela:UCREL1_4502"/>
<feature type="region of interest" description="Disordered" evidence="1">
    <location>
        <begin position="1"/>
        <end position="141"/>
    </location>
</feature>
<dbReference type="OrthoDB" id="10045710at2759"/>
<organism evidence="3 4">
    <name type="scientific">Eutypa lata (strain UCR-EL1)</name>
    <name type="common">Grapevine dieback disease fungus</name>
    <name type="synonym">Eutypa armeniacae</name>
    <dbReference type="NCBI Taxonomy" id="1287681"/>
    <lineage>
        <taxon>Eukaryota</taxon>
        <taxon>Fungi</taxon>
        <taxon>Dikarya</taxon>
        <taxon>Ascomycota</taxon>
        <taxon>Pezizomycotina</taxon>
        <taxon>Sordariomycetes</taxon>
        <taxon>Xylariomycetidae</taxon>
        <taxon>Xylariales</taxon>
        <taxon>Diatrypaceae</taxon>
        <taxon>Eutypa</taxon>
    </lineage>
</organism>
<feature type="compositionally biased region" description="Polar residues" evidence="1">
    <location>
        <begin position="93"/>
        <end position="116"/>
    </location>
</feature>
<protein>
    <submittedName>
        <fullName evidence="3">Putative increased rdna silencing protein 4 protein</fullName>
    </submittedName>
</protein>